<feature type="domain" description="Methyltransferase FkbM" evidence="1">
    <location>
        <begin position="51"/>
        <end position="220"/>
    </location>
</feature>
<comment type="caution">
    <text evidence="2">The sequence shown here is derived from an EMBL/GenBank/DDBJ whole genome shotgun (WGS) entry which is preliminary data.</text>
</comment>
<evidence type="ECO:0000259" key="1">
    <source>
        <dbReference type="Pfam" id="PF05050"/>
    </source>
</evidence>
<reference evidence="2" key="1">
    <citation type="journal article" date="2014" name="Int. J. Syst. Evol. Microbiol.">
        <title>Complete genome sequence of Corynebacterium casei LMG S-19264T (=DSM 44701T), isolated from a smear-ripened cheese.</title>
        <authorList>
            <consortium name="US DOE Joint Genome Institute (JGI-PGF)"/>
            <person name="Walter F."/>
            <person name="Albersmeier A."/>
            <person name="Kalinowski J."/>
            <person name="Ruckert C."/>
        </authorList>
    </citation>
    <scope>NUCLEOTIDE SEQUENCE</scope>
    <source>
        <strain evidence="2">KCTC 23430</strain>
    </source>
</reference>
<dbReference type="Pfam" id="PF05050">
    <property type="entry name" value="Methyltransf_21"/>
    <property type="match status" value="1"/>
</dbReference>
<dbReference type="AlphaFoldDB" id="A0A918XFW5"/>
<dbReference type="InterPro" id="IPR006342">
    <property type="entry name" value="FkbM_mtfrase"/>
</dbReference>
<evidence type="ECO:0000313" key="3">
    <source>
        <dbReference type="Proteomes" id="UP000644693"/>
    </source>
</evidence>
<dbReference type="PANTHER" id="PTHR36973:SF4">
    <property type="entry name" value="NODULATION PROTEIN"/>
    <property type="match status" value="1"/>
</dbReference>
<dbReference type="PANTHER" id="PTHR36973">
    <property type="entry name" value="SLL1456 PROTEIN-RELATED"/>
    <property type="match status" value="1"/>
</dbReference>
<organism evidence="2 3">
    <name type="scientific">Parahalioglobus pacificus</name>
    <dbReference type="NCBI Taxonomy" id="930806"/>
    <lineage>
        <taxon>Bacteria</taxon>
        <taxon>Pseudomonadati</taxon>
        <taxon>Pseudomonadota</taxon>
        <taxon>Gammaproteobacteria</taxon>
        <taxon>Cellvibrionales</taxon>
        <taxon>Halieaceae</taxon>
        <taxon>Parahalioglobus</taxon>
    </lineage>
</organism>
<dbReference type="Proteomes" id="UP000644693">
    <property type="component" value="Unassembled WGS sequence"/>
</dbReference>
<dbReference type="SUPFAM" id="SSF53335">
    <property type="entry name" value="S-adenosyl-L-methionine-dependent methyltransferases"/>
    <property type="match status" value="1"/>
</dbReference>
<dbReference type="NCBIfam" id="TIGR01444">
    <property type="entry name" value="fkbM_fam"/>
    <property type="match status" value="1"/>
</dbReference>
<dbReference type="InterPro" id="IPR053188">
    <property type="entry name" value="FkbM_Methyltransferase"/>
</dbReference>
<keyword evidence="3" id="KW-1185">Reference proteome</keyword>
<reference evidence="2" key="2">
    <citation type="submission" date="2020-09" db="EMBL/GenBank/DDBJ databases">
        <authorList>
            <person name="Sun Q."/>
            <person name="Kim S."/>
        </authorList>
    </citation>
    <scope>NUCLEOTIDE SEQUENCE</scope>
    <source>
        <strain evidence="2">KCTC 23430</strain>
    </source>
</reference>
<sequence length="243" mass="27191">MLKPTLKRLINSTLALFGYRVIRTPLNRVGGIDLFSDIAYLVKSETPTCIDVGANVGQTIDALLDTFSNPLIHSFEPSLKTFQTLQRKPYAGRVVLHNLALGSAPAEREFINYKSSVLSSFLPLDPGHQNRFRDVSEVGRENVQLSTVDCFLAEERIISVDLLKIDTQGFDLEVLRGAHKSLTDGRIQYVLVEINFVGMYQGQSSAAEVTQELETAGFRLIDYYEKVREQGRLAWCTALFGRS</sequence>
<gene>
    <name evidence="2" type="ORF">GCM10007053_12550</name>
</gene>
<name>A0A918XFW5_9GAMM</name>
<proteinExistence type="predicted"/>
<evidence type="ECO:0000313" key="2">
    <source>
        <dbReference type="EMBL" id="GHD30600.1"/>
    </source>
</evidence>
<dbReference type="InterPro" id="IPR029063">
    <property type="entry name" value="SAM-dependent_MTases_sf"/>
</dbReference>
<protein>
    <recommendedName>
        <fullName evidence="1">Methyltransferase FkbM domain-containing protein</fullName>
    </recommendedName>
</protein>
<dbReference type="Gene3D" id="3.40.50.150">
    <property type="entry name" value="Vaccinia Virus protein VP39"/>
    <property type="match status" value="1"/>
</dbReference>
<accession>A0A918XFW5</accession>
<dbReference type="GO" id="GO:0008171">
    <property type="term" value="F:O-methyltransferase activity"/>
    <property type="evidence" value="ECO:0007669"/>
    <property type="project" value="TreeGrafter"/>
</dbReference>
<dbReference type="RefSeq" id="WP_189476284.1">
    <property type="nucleotide sequence ID" value="NZ_BMYM01000001.1"/>
</dbReference>
<dbReference type="EMBL" id="BMYM01000001">
    <property type="protein sequence ID" value="GHD30600.1"/>
    <property type="molecule type" value="Genomic_DNA"/>
</dbReference>